<dbReference type="InterPro" id="IPR000537">
    <property type="entry name" value="UbiA_prenyltransferase"/>
</dbReference>
<keyword evidence="10" id="KW-1185">Reference proteome</keyword>
<dbReference type="OrthoDB" id="9767568at2"/>
<dbReference type="Pfam" id="PF01040">
    <property type="entry name" value="UbiA"/>
    <property type="match status" value="1"/>
</dbReference>
<dbReference type="GO" id="GO:0016020">
    <property type="term" value="C:membrane"/>
    <property type="evidence" value="ECO:0007669"/>
    <property type="project" value="UniProtKB-SubCell"/>
</dbReference>
<gene>
    <name evidence="9" type="ORF">ABM34_03870</name>
</gene>
<feature type="transmembrane region" description="Helical" evidence="8">
    <location>
        <begin position="92"/>
        <end position="109"/>
    </location>
</feature>
<keyword evidence="5 8" id="KW-0812">Transmembrane</keyword>
<evidence type="ECO:0000256" key="3">
    <source>
        <dbReference type="ARBA" id="ARBA00022428"/>
    </source>
</evidence>
<keyword evidence="3" id="KW-0474">Menaquinone biosynthesis</keyword>
<keyword evidence="4" id="KW-0808">Transferase</keyword>
<dbReference type="GO" id="GO:0004659">
    <property type="term" value="F:prenyltransferase activity"/>
    <property type="evidence" value="ECO:0007669"/>
    <property type="project" value="InterPro"/>
</dbReference>
<evidence type="ECO:0000256" key="4">
    <source>
        <dbReference type="ARBA" id="ARBA00022679"/>
    </source>
</evidence>
<dbReference type="UniPathway" id="UPA00079"/>
<evidence type="ECO:0000313" key="10">
    <source>
        <dbReference type="Proteomes" id="UP000036106"/>
    </source>
</evidence>
<dbReference type="GO" id="GO:0009234">
    <property type="term" value="P:menaquinone biosynthetic process"/>
    <property type="evidence" value="ECO:0007669"/>
    <property type="project" value="UniProtKB-UniPathway"/>
</dbReference>
<sequence length="306" mass="33861">MDWKLFRELSNVKSTLLDVFLMVLVISYSYAKFMTFDFVNGLLGLLAVVIFHMIINFHNNYNIYRSADKNVLRNKINDMGINRESLSHAKRMVYVLAFIPIVITAYLVYMTGWFILVVAILGIVLGLLYTSGPKPLNKTVVGEVVMAIATTVIVPMAFIYLGLANSGKIDSSTIIDIIVICLPNTFAVFSTIIAQNVSELETGSTSSNTLVEKIGQHNSLSLFKASWALAFLLVPIMALMHVIPYVTLLLILFYPGIWDNFRPFLKEPSAKNLNSVLLATIRLSVSYVGLLAVGAVITVIIGLISK</sequence>
<evidence type="ECO:0000256" key="6">
    <source>
        <dbReference type="ARBA" id="ARBA00022989"/>
    </source>
</evidence>
<dbReference type="PANTHER" id="PTHR13929">
    <property type="entry name" value="1,4-DIHYDROXY-2-NAPHTHOATE OCTAPRENYLTRANSFERASE"/>
    <property type="match status" value="1"/>
</dbReference>
<organism evidence="9 10">
    <name type="scientific">Companilactobacillus ginsenosidimutans</name>
    <dbReference type="NCBI Taxonomy" id="1007676"/>
    <lineage>
        <taxon>Bacteria</taxon>
        <taxon>Bacillati</taxon>
        <taxon>Bacillota</taxon>
        <taxon>Bacilli</taxon>
        <taxon>Lactobacillales</taxon>
        <taxon>Lactobacillaceae</taxon>
        <taxon>Companilactobacillus</taxon>
    </lineage>
</organism>
<keyword evidence="7 8" id="KW-0472">Membrane</keyword>
<feature type="transmembrane region" description="Helical" evidence="8">
    <location>
        <begin position="275"/>
        <end position="304"/>
    </location>
</feature>
<dbReference type="PATRIC" id="fig|1007676.4.peg.796"/>
<dbReference type="STRING" id="1007676.ABM34_03870"/>
<evidence type="ECO:0000256" key="5">
    <source>
        <dbReference type="ARBA" id="ARBA00022692"/>
    </source>
</evidence>
<feature type="transmembrane region" description="Helical" evidence="8">
    <location>
        <begin position="144"/>
        <end position="163"/>
    </location>
</feature>
<feature type="transmembrane region" description="Helical" evidence="8">
    <location>
        <begin position="12"/>
        <end position="31"/>
    </location>
</feature>
<dbReference type="InterPro" id="IPR026046">
    <property type="entry name" value="UBIAD1"/>
</dbReference>
<keyword evidence="6 8" id="KW-1133">Transmembrane helix</keyword>
<feature type="transmembrane region" description="Helical" evidence="8">
    <location>
        <begin position="175"/>
        <end position="194"/>
    </location>
</feature>
<evidence type="ECO:0000256" key="8">
    <source>
        <dbReference type="SAM" id="Phobius"/>
    </source>
</evidence>
<evidence type="ECO:0000256" key="1">
    <source>
        <dbReference type="ARBA" id="ARBA00004141"/>
    </source>
</evidence>
<feature type="transmembrane region" description="Helical" evidence="8">
    <location>
        <begin position="227"/>
        <end position="254"/>
    </location>
</feature>
<dbReference type="GO" id="GO:0042371">
    <property type="term" value="P:vitamin K biosynthetic process"/>
    <property type="evidence" value="ECO:0007669"/>
    <property type="project" value="TreeGrafter"/>
</dbReference>
<name>A0A0H4QEI0_9LACO</name>
<protein>
    <recommendedName>
        <fullName evidence="11">Prenyltransferase</fullName>
    </recommendedName>
</protein>
<dbReference type="Gene3D" id="1.10.357.140">
    <property type="entry name" value="UbiA prenyltransferase"/>
    <property type="match status" value="1"/>
</dbReference>
<dbReference type="Proteomes" id="UP000036106">
    <property type="component" value="Chromosome"/>
</dbReference>
<evidence type="ECO:0000313" key="9">
    <source>
        <dbReference type="EMBL" id="AKP66789.1"/>
    </source>
</evidence>
<dbReference type="RefSeq" id="WP_048703576.1">
    <property type="nucleotide sequence ID" value="NZ_CP012034.1"/>
</dbReference>
<feature type="transmembrane region" description="Helical" evidence="8">
    <location>
        <begin position="38"/>
        <end position="55"/>
    </location>
</feature>
<comment type="subcellular location">
    <subcellularLocation>
        <location evidence="1">Membrane</location>
        <topology evidence="1">Multi-pass membrane protein</topology>
    </subcellularLocation>
</comment>
<accession>A0A0H4QEI0</accession>
<evidence type="ECO:0000256" key="2">
    <source>
        <dbReference type="ARBA" id="ARBA00004863"/>
    </source>
</evidence>
<dbReference type="CDD" id="cd13962">
    <property type="entry name" value="PT_UbiA_UBIAD1"/>
    <property type="match status" value="1"/>
</dbReference>
<comment type="pathway">
    <text evidence="2">Quinol/quinone metabolism; menaquinone biosynthesis.</text>
</comment>
<proteinExistence type="predicted"/>
<evidence type="ECO:0008006" key="11">
    <source>
        <dbReference type="Google" id="ProtNLM"/>
    </source>
</evidence>
<evidence type="ECO:0000256" key="7">
    <source>
        <dbReference type="ARBA" id="ARBA00023136"/>
    </source>
</evidence>
<reference evidence="10" key="1">
    <citation type="submission" date="2015-07" db="EMBL/GenBank/DDBJ databases">
        <title>Lactobacillus ginsenosidimutans/EMML 3141/ whole genome sequencing.</title>
        <authorList>
            <person name="Kim M.K."/>
            <person name="Im W.-T."/>
            <person name="Srinivasan S."/>
            <person name="Lee J.-J."/>
        </authorList>
    </citation>
    <scope>NUCLEOTIDE SEQUENCE [LARGE SCALE GENOMIC DNA]</scope>
    <source>
        <strain evidence="10">EMML 3041</strain>
    </source>
</reference>
<dbReference type="AlphaFoldDB" id="A0A0H4QEI0"/>
<dbReference type="InterPro" id="IPR044878">
    <property type="entry name" value="UbiA_sf"/>
</dbReference>
<dbReference type="KEGG" id="lgn:ABM34_03870"/>
<dbReference type="EMBL" id="CP012034">
    <property type="protein sequence ID" value="AKP66789.1"/>
    <property type="molecule type" value="Genomic_DNA"/>
</dbReference>
<dbReference type="PANTHER" id="PTHR13929:SF0">
    <property type="entry name" value="UBIA PRENYLTRANSFERASE DOMAIN-CONTAINING PROTEIN 1"/>
    <property type="match status" value="1"/>
</dbReference>